<dbReference type="EMBL" id="LVYD01000068">
    <property type="protein sequence ID" value="OQP60011.1"/>
    <property type="molecule type" value="Genomic_DNA"/>
</dbReference>
<accession>A0A1V9FP13</accession>
<reference evidence="1 2" key="1">
    <citation type="submission" date="2016-03" db="EMBL/GenBank/DDBJ databases">
        <title>Niastella vici sp. nov., isolated from farmland soil.</title>
        <authorList>
            <person name="Chen L."/>
            <person name="Wang D."/>
            <person name="Yang S."/>
            <person name="Wang G."/>
        </authorList>
    </citation>
    <scope>NUCLEOTIDE SEQUENCE [LARGE SCALE GENOMIC DNA]</scope>
    <source>
        <strain evidence="1 2">DJ57</strain>
    </source>
</reference>
<gene>
    <name evidence="1" type="ORF">A3860_35150</name>
</gene>
<dbReference type="Proteomes" id="UP000192796">
    <property type="component" value="Unassembled WGS sequence"/>
</dbReference>
<proteinExistence type="predicted"/>
<protein>
    <submittedName>
        <fullName evidence="1">Uncharacterized protein</fullName>
    </submittedName>
</protein>
<evidence type="ECO:0000313" key="2">
    <source>
        <dbReference type="Proteomes" id="UP000192796"/>
    </source>
</evidence>
<keyword evidence="2" id="KW-1185">Reference proteome</keyword>
<evidence type="ECO:0000313" key="1">
    <source>
        <dbReference type="EMBL" id="OQP60011.1"/>
    </source>
</evidence>
<dbReference type="AlphaFoldDB" id="A0A1V9FP13"/>
<name>A0A1V9FP13_9BACT</name>
<comment type="caution">
    <text evidence="1">The sequence shown here is derived from an EMBL/GenBank/DDBJ whole genome shotgun (WGS) entry which is preliminary data.</text>
</comment>
<sequence>MKTVGKLTANVGWEMNEVNFVEVTGQRYSYFFKCKAGMQVRWAFQRAEGLPNNFLHRLFVIL</sequence>
<organism evidence="1 2">
    <name type="scientific">Niastella vici</name>
    <dbReference type="NCBI Taxonomy" id="1703345"/>
    <lineage>
        <taxon>Bacteria</taxon>
        <taxon>Pseudomonadati</taxon>
        <taxon>Bacteroidota</taxon>
        <taxon>Chitinophagia</taxon>
        <taxon>Chitinophagales</taxon>
        <taxon>Chitinophagaceae</taxon>
        <taxon>Niastella</taxon>
    </lineage>
</organism>
<dbReference type="STRING" id="1703345.A3860_35150"/>